<evidence type="ECO:0000256" key="1">
    <source>
        <dbReference type="SAM" id="SignalP"/>
    </source>
</evidence>
<keyword evidence="4" id="KW-1185">Reference proteome</keyword>
<evidence type="ECO:0000313" key="4">
    <source>
        <dbReference type="Proteomes" id="UP001177023"/>
    </source>
</evidence>
<dbReference type="EMBL" id="CATQJA010001163">
    <property type="protein sequence ID" value="CAJ0566097.1"/>
    <property type="molecule type" value="Genomic_DNA"/>
</dbReference>
<feature type="domain" description="C-type lectin" evidence="2">
    <location>
        <begin position="171"/>
        <end position="291"/>
    </location>
</feature>
<protein>
    <recommendedName>
        <fullName evidence="2">C-type lectin domain-containing protein</fullName>
    </recommendedName>
</protein>
<dbReference type="InterPro" id="IPR050111">
    <property type="entry name" value="C-type_lectin/snaclec_domain"/>
</dbReference>
<dbReference type="InterPro" id="IPR016187">
    <property type="entry name" value="CTDL_fold"/>
</dbReference>
<dbReference type="Pfam" id="PF00059">
    <property type="entry name" value="Lectin_C"/>
    <property type="match status" value="4"/>
</dbReference>
<accession>A0AA36CC78</accession>
<dbReference type="SMART" id="SM00034">
    <property type="entry name" value="CLECT"/>
    <property type="match status" value="4"/>
</dbReference>
<feature type="domain" description="C-type lectin" evidence="2">
    <location>
        <begin position="29"/>
        <end position="147"/>
    </location>
</feature>
<comment type="caution">
    <text evidence="3">The sequence shown here is derived from an EMBL/GenBank/DDBJ whole genome shotgun (WGS) entry which is preliminary data.</text>
</comment>
<evidence type="ECO:0000259" key="2">
    <source>
        <dbReference type="PROSITE" id="PS50041"/>
    </source>
</evidence>
<gene>
    <name evidence="3" type="ORF">MSPICULIGERA_LOCUS4713</name>
</gene>
<feature type="chain" id="PRO_5041352194" description="C-type lectin domain-containing protein" evidence="1">
    <location>
        <begin position="18"/>
        <end position="563"/>
    </location>
</feature>
<dbReference type="Gene3D" id="3.10.100.10">
    <property type="entry name" value="Mannose-Binding Protein A, subunit A"/>
    <property type="match status" value="4"/>
</dbReference>
<reference evidence="3" key="1">
    <citation type="submission" date="2023-06" db="EMBL/GenBank/DDBJ databases">
        <authorList>
            <person name="Delattre M."/>
        </authorList>
    </citation>
    <scope>NUCLEOTIDE SEQUENCE</scope>
    <source>
        <strain evidence="3">AF72</strain>
    </source>
</reference>
<dbReference type="AlphaFoldDB" id="A0AA36CC78"/>
<organism evidence="3 4">
    <name type="scientific">Mesorhabditis spiculigera</name>
    <dbReference type="NCBI Taxonomy" id="96644"/>
    <lineage>
        <taxon>Eukaryota</taxon>
        <taxon>Metazoa</taxon>
        <taxon>Ecdysozoa</taxon>
        <taxon>Nematoda</taxon>
        <taxon>Chromadorea</taxon>
        <taxon>Rhabditida</taxon>
        <taxon>Rhabditina</taxon>
        <taxon>Rhabditomorpha</taxon>
        <taxon>Rhabditoidea</taxon>
        <taxon>Rhabditidae</taxon>
        <taxon>Mesorhabditinae</taxon>
        <taxon>Mesorhabditis</taxon>
    </lineage>
</organism>
<dbReference type="SUPFAM" id="SSF56436">
    <property type="entry name" value="C-type lectin-like"/>
    <property type="match status" value="4"/>
</dbReference>
<proteinExistence type="predicted"/>
<feature type="domain" description="C-type lectin" evidence="2">
    <location>
        <begin position="286"/>
        <end position="404"/>
    </location>
</feature>
<keyword evidence="1" id="KW-0732">Signal</keyword>
<feature type="non-terminal residue" evidence="3">
    <location>
        <position position="1"/>
    </location>
</feature>
<dbReference type="PANTHER" id="PTHR22803">
    <property type="entry name" value="MANNOSE, PHOSPHOLIPASE, LECTIN RECEPTOR RELATED"/>
    <property type="match status" value="1"/>
</dbReference>
<dbReference type="InterPro" id="IPR016186">
    <property type="entry name" value="C-type_lectin-like/link_sf"/>
</dbReference>
<evidence type="ECO:0000313" key="3">
    <source>
        <dbReference type="EMBL" id="CAJ0566097.1"/>
    </source>
</evidence>
<sequence>MSGRLVLALLVAGAAIAEDCEDGWAVSKVAGSCYKMINGQSFWDAEAECALDGAHLTSILTDEENQFIDDMVNTKIPGKEIWVGGYLMTKAKTQFHWMDETPIDMNSVIWKKAGQPDITKWEHCIRKNSNGSLEQGFCDALYKGICKRPIGQVAPKLETPLCDEGWEGSKWSGSCYKLTPASKSGAANEYCLGLNATLASANSFLEKEFILEKAKSVEKDTDTWLGAKRGADGVFTWNDGSKWETGYWNSDLPEKPDNTKNCLLVCNHLSSATAHRYFPGDCNTEHMGMCKKMIDGTTFWAAEGKCVEEGAHLTSILTDEENQAIYGLMQKNIPNYDAWVGGILMTRGDNTQIYWMDGTPVDPNMGLWKGIPPKYDMERFCVQKNKDGVMQQSLCGAQLKGICKRPIGHAPVPLVKPICDEGWKGSKFTGSCYRLTGKITKSGDAQEECFAADAQPASVLSFLEKEFILASIFNSDLAKQANTTAVWLGARRGTNGKFEWIDQSKWDNAYWSVTGPSTSGTDKNCLVLFGKVDNDATILHRWAEHDCGGTAMGVCKKPGKPKA</sequence>
<dbReference type="Proteomes" id="UP001177023">
    <property type="component" value="Unassembled WGS sequence"/>
</dbReference>
<dbReference type="CDD" id="cd00037">
    <property type="entry name" value="CLECT"/>
    <property type="match status" value="4"/>
</dbReference>
<feature type="signal peptide" evidence="1">
    <location>
        <begin position="1"/>
        <end position="17"/>
    </location>
</feature>
<name>A0AA36CC78_9BILA</name>
<feature type="domain" description="C-type lectin" evidence="2">
    <location>
        <begin position="428"/>
        <end position="556"/>
    </location>
</feature>
<dbReference type="PROSITE" id="PS50041">
    <property type="entry name" value="C_TYPE_LECTIN_2"/>
    <property type="match status" value="4"/>
</dbReference>
<dbReference type="InterPro" id="IPR001304">
    <property type="entry name" value="C-type_lectin-like"/>
</dbReference>